<gene>
    <name evidence="1" type="ORF">SAMN02745216_02377</name>
</gene>
<organism evidence="1 2">
    <name type="scientific">Desulfatibacillum alkenivorans DSM 16219</name>
    <dbReference type="NCBI Taxonomy" id="1121393"/>
    <lineage>
        <taxon>Bacteria</taxon>
        <taxon>Pseudomonadati</taxon>
        <taxon>Thermodesulfobacteriota</taxon>
        <taxon>Desulfobacteria</taxon>
        <taxon>Desulfobacterales</taxon>
        <taxon>Desulfatibacillaceae</taxon>
        <taxon>Desulfatibacillum</taxon>
    </lineage>
</organism>
<proteinExistence type="predicted"/>
<evidence type="ECO:0008006" key="3">
    <source>
        <dbReference type="Google" id="ProtNLM"/>
    </source>
</evidence>
<dbReference type="STRING" id="1121393.SAMN02745216_02377"/>
<keyword evidence="2" id="KW-1185">Reference proteome</keyword>
<dbReference type="EMBL" id="FQZU01000013">
    <property type="protein sequence ID" value="SHJ84860.1"/>
    <property type="molecule type" value="Genomic_DNA"/>
</dbReference>
<protein>
    <recommendedName>
        <fullName evidence="3">SCP-2 sterol transfer family protein</fullName>
    </recommendedName>
</protein>
<accession>A0A1M6MNB3</accession>
<dbReference type="AlphaFoldDB" id="A0A1M6MNB3"/>
<dbReference type="OrthoDB" id="5421878at2"/>
<sequence>MKFSLLLYALYAALRVASKTHKGFRHFIRKARVKILIKTAAGDPARLFIFDRGRVSSLPGDQADYDAALVWKDAAAGFSVMTSRKKDAVFNAAARGDLKVLGMSVYAMWFQEAIDQLM</sequence>
<reference evidence="2" key="1">
    <citation type="submission" date="2016-11" db="EMBL/GenBank/DDBJ databases">
        <authorList>
            <person name="Varghese N."/>
            <person name="Submissions S."/>
        </authorList>
    </citation>
    <scope>NUCLEOTIDE SEQUENCE [LARGE SCALE GENOMIC DNA]</scope>
    <source>
        <strain evidence="2">DSM 16219</strain>
    </source>
</reference>
<dbReference type="Proteomes" id="UP000183994">
    <property type="component" value="Unassembled WGS sequence"/>
</dbReference>
<dbReference type="RefSeq" id="WP_073476012.1">
    <property type="nucleotide sequence ID" value="NZ_FQZU01000013.1"/>
</dbReference>
<evidence type="ECO:0000313" key="1">
    <source>
        <dbReference type="EMBL" id="SHJ84860.1"/>
    </source>
</evidence>
<evidence type="ECO:0000313" key="2">
    <source>
        <dbReference type="Proteomes" id="UP000183994"/>
    </source>
</evidence>
<name>A0A1M6MNB3_9BACT</name>